<organism evidence="3 5">
    <name type="scientific">Cymbomonas tetramitiformis</name>
    <dbReference type="NCBI Taxonomy" id="36881"/>
    <lineage>
        <taxon>Eukaryota</taxon>
        <taxon>Viridiplantae</taxon>
        <taxon>Chlorophyta</taxon>
        <taxon>Pyramimonadophyceae</taxon>
        <taxon>Pyramimonadales</taxon>
        <taxon>Pyramimonadaceae</taxon>
        <taxon>Cymbomonas</taxon>
    </lineage>
</organism>
<dbReference type="SMART" id="SM00054">
    <property type="entry name" value="EFh"/>
    <property type="match status" value="2"/>
</dbReference>
<dbReference type="InterPro" id="IPR002048">
    <property type="entry name" value="EF_hand_dom"/>
</dbReference>
<keyword evidence="1" id="KW-0106">Calcium</keyword>
<gene>
    <name evidence="3" type="ORF">CYMTET_57014</name>
    <name evidence="4" type="ORF">CYMTET_7645</name>
</gene>
<dbReference type="EMBL" id="LGRX02035935">
    <property type="protein sequence ID" value="KAK3232639.1"/>
    <property type="molecule type" value="Genomic_DNA"/>
</dbReference>
<dbReference type="Proteomes" id="UP001190700">
    <property type="component" value="Unassembled WGS sequence"/>
</dbReference>
<feature type="domain" description="EF-hand" evidence="2">
    <location>
        <begin position="133"/>
        <end position="168"/>
    </location>
</feature>
<dbReference type="AlphaFoldDB" id="A0AAE0BBI1"/>
<dbReference type="Pfam" id="PF13499">
    <property type="entry name" value="EF-hand_7"/>
    <property type="match status" value="1"/>
</dbReference>
<dbReference type="CDD" id="cd00051">
    <property type="entry name" value="EFh"/>
    <property type="match status" value="1"/>
</dbReference>
<reference evidence="3 5" key="1">
    <citation type="journal article" date="2015" name="Genome Biol. Evol.">
        <title>Comparative Genomics of a Bacterivorous Green Alga Reveals Evolutionary Causalities and Consequences of Phago-Mixotrophic Mode of Nutrition.</title>
        <authorList>
            <person name="Burns J.A."/>
            <person name="Paasch A."/>
            <person name="Narechania A."/>
            <person name="Kim E."/>
        </authorList>
    </citation>
    <scope>NUCLEOTIDE SEQUENCE [LARGE SCALE GENOMIC DNA]</scope>
    <source>
        <strain evidence="3">PLY_AMNH</strain>
    </source>
</reference>
<dbReference type="InterPro" id="IPR018247">
    <property type="entry name" value="EF_Hand_1_Ca_BS"/>
</dbReference>
<dbReference type="SUPFAM" id="SSF47473">
    <property type="entry name" value="EF-hand"/>
    <property type="match status" value="1"/>
</dbReference>
<dbReference type="PROSITE" id="PS50222">
    <property type="entry name" value="EF_HAND_2"/>
    <property type="match status" value="1"/>
</dbReference>
<dbReference type="Gene3D" id="1.10.238.10">
    <property type="entry name" value="EF-hand"/>
    <property type="match status" value="1"/>
</dbReference>
<evidence type="ECO:0000313" key="4">
    <source>
        <dbReference type="EMBL" id="KAK3284717.1"/>
    </source>
</evidence>
<evidence type="ECO:0000259" key="2">
    <source>
        <dbReference type="PROSITE" id="PS50222"/>
    </source>
</evidence>
<dbReference type="EMBL" id="LGRX02002189">
    <property type="protein sequence ID" value="KAK3284717.1"/>
    <property type="molecule type" value="Genomic_DNA"/>
</dbReference>
<proteinExistence type="predicted"/>
<accession>A0AAE0BBI1</accession>
<keyword evidence="5" id="KW-1185">Reference proteome</keyword>
<dbReference type="GO" id="GO:0005509">
    <property type="term" value="F:calcium ion binding"/>
    <property type="evidence" value="ECO:0007669"/>
    <property type="project" value="InterPro"/>
</dbReference>
<dbReference type="InterPro" id="IPR011992">
    <property type="entry name" value="EF-hand-dom_pair"/>
</dbReference>
<evidence type="ECO:0000313" key="5">
    <source>
        <dbReference type="Proteomes" id="UP001190700"/>
    </source>
</evidence>
<dbReference type="PROSITE" id="PS00018">
    <property type="entry name" value="EF_HAND_1"/>
    <property type="match status" value="1"/>
</dbReference>
<sequence length="209" mass="23036">MEAGGGSKQGVYDPGAMALAANFPGETGASMVRRIEKAIRHKNGITFPEMLSIAYPKVRDQDIESFADAVKAKDKDWELLANPVFVADERRRAAEELESWSSWIDAMWPTWDVDNSGELDEHEFKAVIRDLGGSSEDVDIFFKQVDVDSSGAISREEFNDWWLGQGSHAHSSIVGKKKSSSLTPLEIPVTSQKNNLVLPAISPTKTKTP</sequence>
<reference evidence="3" key="2">
    <citation type="submission" date="2023-06" db="EMBL/GenBank/DDBJ databases">
        <title>Long-read-based genome assembly of the green algal bacterivore Cymbomonas tetramitiformis.</title>
        <authorList>
            <person name="Gyaltshen Y."/>
            <person name="Rozenberg A."/>
            <person name="Paasch A."/>
            <person name="Burns J.A."/>
            <person name="Warring S."/>
            <person name="Larson R."/>
            <person name="Maurer-Alcala X."/>
            <person name="Dacks J."/>
            <person name="Kim E."/>
        </authorList>
    </citation>
    <scope>NUCLEOTIDE SEQUENCE</scope>
    <source>
        <strain evidence="3">PLY_AMNH</strain>
    </source>
</reference>
<name>A0AAE0BBI1_9CHLO</name>
<protein>
    <recommendedName>
        <fullName evidence="2">EF-hand domain-containing protein</fullName>
    </recommendedName>
</protein>
<evidence type="ECO:0000313" key="3">
    <source>
        <dbReference type="EMBL" id="KAK3232639.1"/>
    </source>
</evidence>
<comment type="caution">
    <text evidence="3">The sequence shown here is derived from an EMBL/GenBank/DDBJ whole genome shotgun (WGS) entry which is preliminary data.</text>
</comment>
<evidence type="ECO:0000256" key="1">
    <source>
        <dbReference type="ARBA" id="ARBA00022837"/>
    </source>
</evidence>